<dbReference type="InterPro" id="IPR002403">
    <property type="entry name" value="Cyt_P450_E_grp-IV"/>
</dbReference>
<comment type="similarity">
    <text evidence="5 12">Belongs to the cytochrome P450 family.</text>
</comment>
<dbReference type="GO" id="GO:0016705">
    <property type="term" value="F:oxidoreductase activity, acting on paired donors, with incorporation or reduction of molecular oxygen"/>
    <property type="evidence" value="ECO:0007669"/>
    <property type="project" value="InterPro"/>
</dbReference>
<dbReference type="EnsemblMetazoa" id="PPAI009633-RA">
    <property type="protein sequence ID" value="PPAI009633-PA"/>
    <property type="gene ID" value="PPAI009633"/>
</dbReference>
<dbReference type="PANTHER" id="PTHR24279">
    <property type="entry name" value="CYTOCHROME P450"/>
    <property type="match status" value="1"/>
</dbReference>
<dbReference type="InterPro" id="IPR001128">
    <property type="entry name" value="Cyt_P450"/>
</dbReference>
<comment type="subcellular location">
    <subcellularLocation>
        <location evidence="4">Endoplasmic reticulum membrane</location>
        <topology evidence="4">Peripheral membrane protein</topology>
    </subcellularLocation>
    <subcellularLocation>
        <location evidence="3">Microsome membrane</location>
        <topology evidence="3">Peripheral membrane protein</topology>
    </subcellularLocation>
</comment>
<keyword evidence="7 11" id="KW-0479">Metal-binding</keyword>
<organism evidence="13 14">
    <name type="scientific">Phlebotomus papatasi</name>
    <name type="common">Sandfly</name>
    <dbReference type="NCBI Taxonomy" id="29031"/>
    <lineage>
        <taxon>Eukaryota</taxon>
        <taxon>Metazoa</taxon>
        <taxon>Ecdysozoa</taxon>
        <taxon>Arthropoda</taxon>
        <taxon>Hexapoda</taxon>
        <taxon>Insecta</taxon>
        <taxon>Pterygota</taxon>
        <taxon>Neoptera</taxon>
        <taxon>Endopterygota</taxon>
        <taxon>Diptera</taxon>
        <taxon>Nematocera</taxon>
        <taxon>Psychodoidea</taxon>
        <taxon>Psychodidae</taxon>
        <taxon>Phlebotomus</taxon>
        <taxon>Phlebotomus</taxon>
    </lineage>
</organism>
<evidence type="ECO:0000256" key="6">
    <source>
        <dbReference type="ARBA" id="ARBA00022617"/>
    </source>
</evidence>
<evidence type="ECO:0000313" key="13">
    <source>
        <dbReference type="EnsemblMetazoa" id="PPAI009633-PA"/>
    </source>
</evidence>
<evidence type="ECO:0000256" key="3">
    <source>
        <dbReference type="ARBA" id="ARBA00004174"/>
    </source>
</evidence>
<evidence type="ECO:0000256" key="2">
    <source>
        <dbReference type="ARBA" id="ARBA00003690"/>
    </source>
</evidence>
<dbReference type="AlphaFoldDB" id="A0A1B0DMP1"/>
<keyword evidence="14" id="KW-1185">Reference proteome</keyword>
<evidence type="ECO:0000256" key="12">
    <source>
        <dbReference type="RuleBase" id="RU000461"/>
    </source>
</evidence>
<dbReference type="GO" id="GO:0020037">
    <property type="term" value="F:heme binding"/>
    <property type="evidence" value="ECO:0007669"/>
    <property type="project" value="InterPro"/>
</dbReference>
<evidence type="ECO:0000256" key="8">
    <source>
        <dbReference type="ARBA" id="ARBA00023002"/>
    </source>
</evidence>
<keyword evidence="10 12" id="KW-0503">Monooxygenase</keyword>
<dbReference type="InterPro" id="IPR017972">
    <property type="entry name" value="Cyt_P450_CS"/>
</dbReference>
<keyword evidence="6 11" id="KW-0349">Heme</keyword>
<evidence type="ECO:0000256" key="5">
    <source>
        <dbReference type="ARBA" id="ARBA00010617"/>
    </source>
</evidence>
<protein>
    <submittedName>
        <fullName evidence="13">Uncharacterized protein</fullName>
    </submittedName>
</protein>
<dbReference type="SUPFAM" id="SSF48264">
    <property type="entry name" value="Cytochrome P450"/>
    <property type="match status" value="1"/>
</dbReference>
<keyword evidence="9 11" id="KW-0408">Iron</keyword>
<evidence type="ECO:0000256" key="10">
    <source>
        <dbReference type="ARBA" id="ARBA00023033"/>
    </source>
</evidence>
<dbReference type="InterPro" id="IPR036396">
    <property type="entry name" value="Cyt_P450_sf"/>
</dbReference>
<evidence type="ECO:0000256" key="7">
    <source>
        <dbReference type="ARBA" id="ARBA00022723"/>
    </source>
</evidence>
<dbReference type="VEuPathDB" id="VectorBase:PPAI009633"/>
<sequence length="97" mass="11297">MGNQATQMDAKYFDNPSEFKPERWIRPPNSKITCPVNAASHPFSYLPFGFGVRMCLGRRFAEMEIESLVSRLVRSYYIEWKYPESWQKALNLSSSLP</sequence>
<evidence type="ECO:0000313" key="14">
    <source>
        <dbReference type="Proteomes" id="UP000092462"/>
    </source>
</evidence>
<keyword evidence="8 12" id="KW-0560">Oxidoreductase</keyword>
<accession>A0A1B0DMP1</accession>
<dbReference type="InterPro" id="IPR050479">
    <property type="entry name" value="CYP11_CYP27_families"/>
</dbReference>
<comment type="function">
    <text evidence="2">May be involved in the metabolism of insect hormones and in the breakdown of synthetic insecticides.</text>
</comment>
<dbReference type="GO" id="GO:0005789">
    <property type="term" value="C:endoplasmic reticulum membrane"/>
    <property type="evidence" value="ECO:0007669"/>
    <property type="project" value="UniProtKB-SubCell"/>
</dbReference>
<evidence type="ECO:0000256" key="9">
    <source>
        <dbReference type="ARBA" id="ARBA00023004"/>
    </source>
</evidence>
<name>A0A1B0DMP1_PHLPP</name>
<dbReference type="PROSITE" id="PS00086">
    <property type="entry name" value="CYTOCHROME_P450"/>
    <property type="match status" value="1"/>
</dbReference>
<dbReference type="PRINTS" id="PR00465">
    <property type="entry name" value="EP450IV"/>
</dbReference>
<dbReference type="Gene3D" id="1.10.630.10">
    <property type="entry name" value="Cytochrome P450"/>
    <property type="match status" value="1"/>
</dbReference>
<reference evidence="13" key="1">
    <citation type="submission" date="2022-08" db="UniProtKB">
        <authorList>
            <consortium name="EnsemblMetazoa"/>
        </authorList>
    </citation>
    <scope>IDENTIFICATION</scope>
    <source>
        <strain evidence="13">Israel</strain>
    </source>
</reference>
<evidence type="ECO:0000256" key="11">
    <source>
        <dbReference type="PIRSR" id="PIRSR602403-1"/>
    </source>
</evidence>
<feature type="binding site" description="axial binding residue" evidence="11">
    <location>
        <position position="55"/>
    </location>
    <ligand>
        <name>heme</name>
        <dbReference type="ChEBI" id="CHEBI:30413"/>
    </ligand>
    <ligandPart>
        <name>Fe</name>
        <dbReference type="ChEBI" id="CHEBI:18248"/>
    </ligandPart>
</feature>
<evidence type="ECO:0000256" key="4">
    <source>
        <dbReference type="ARBA" id="ARBA00004406"/>
    </source>
</evidence>
<dbReference type="EMBL" id="AJVK01007060">
    <property type="status" value="NOT_ANNOTATED_CDS"/>
    <property type="molecule type" value="Genomic_DNA"/>
</dbReference>
<dbReference type="GO" id="GO:0004497">
    <property type="term" value="F:monooxygenase activity"/>
    <property type="evidence" value="ECO:0007669"/>
    <property type="project" value="UniProtKB-KW"/>
</dbReference>
<dbReference type="Proteomes" id="UP000092462">
    <property type="component" value="Unassembled WGS sequence"/>
</dbReference>
<dbReference type="PANTHER" id="PTHR24279:SF120">
    <property type="entry name" value="CYTOCHROME P450"/>
    <property type="match status" value="1"/>
</dbReference>
<dbReference type="GO" id="GO:0005506">
    <property type="term" value="F:iron ion binding"/>
    <property type="evidence" value="ECO:0007669"/>
    <property type="project" value="InterPro"/>
</dbReference>
<dbReference type="Pfam" id="PF00067">
    <property type="entry name" value="p450"/>
    <property type="match status" value="1"/>
</dbReference>
<dbReference type="VEuPathDB" id="VectorBase:PPAPM1_009908"/>
<proteinExistence type="inferred from homology"/>
<comment type="cofactor">
    <cofactor evidence="1 11">
        <name>heme</name>
        <dbReference type="ChEBI" id="CHEBI:30413"/>
    </cofactor>
</comment>
<evidence type="ECO:0000256" key="1">
    <source>
        <dbReference type="ARBA" id="ARBA00001971"/>
    </source>
</evidence>